<name>A0A1V1PAM5_9BACT</name>
<feature type="domain" description="4Fe-4S ferredoxin-type" evidence="4">
    <location>
        <begin position="181"/>
        <end position="210"/>
    </location>
</feature>
<keyword evidence="1" id="KW-0479">Metal-binding</keyword>
<keyword evidence="2" id="KW-0408">Iron</keyword>
<protein>
    <recommendedName>
        <fullName evidence="4">4Fe-4S ferredoxin-type domain-containing protein</fullName>
    </recommendedName>
</protein>
<dbReference type="InterPro" id="IPR017896">
    <property type="entry name" value="4Fe4S_Fe-S-bd"/>
</dbReference>
<gene>
    <name evidence="5" type="ORF">OMM_02200</name>
</gene>
<evidence type="ECO:0000256" key="1">
    <source>
        <dbReference type="ARBA" id="ARBA00022723"/>
    </source>
</evidence>
<evidence type="ECO:0000313" key="5">
    <source>
        <dbReference type="EMBL" id="ETR71826.1"/>
    </source>
</evidence>
<dbReference type="GO" id="GO:0051536">
    <property type="term" value="F:iron-sulfur cluster binding"/>
    <property type="evidence" value="ECO:0007669"/>
    <property type="project" value="UniProtKB-KW"/>
</dbReference>
<evidence type="ECO:0000313" key="6">
    <source>
        <dbReference type="Proteomes" id="UP000189670"/>
    </source>
</evidence>
<keyword evidence="3" id="KW-0411">Iron-sulfur</keyword>
<dbReference type="Proteomes" id="UP000189670">
    <property type="component" value="Unassembled WGS sequence"/>
</dbReference>
<dbReference type="PROSITE" id="PS00198">
    <property type="entry name" value="4FE4S_FER_1"/>
    <property type="match status" value="1"/>
</dbReference>
<evidence type="ECO:0000259" key="4">
    <source>
        <dbReference type="PROSITE" id="PS51379"/>
    </source>
</evidence>
<evidence type="ECO:0000256" key="3">
    <source>
        <dbReference type="ARBA" id="ARBA00023014"/>
    </source>
</evidence>
<dbReference type="EMBL" id="ATBP01000217">
    <property type="protein sequence ID" value="ETR71826.1"/>
    <property type="molecule type" value="Genomic_DNA"/>
</dbReference>
<accession>A0A1V1PAM5</accession>
<dbReference type="PROSITE" id="PS51379">
    <property type="entry name" value="4FE4S_FER_2"/>
    <property type="match status" value="2"/>
</dbReference>
<organism evidence="5 6">
    <name type="scientific">Candidatus Magnetoglobus multicellularis str. Araruama</name>
    <dbReference type="NCBI Taxonomy" id="890399"/>
    <lineage>
        <taxon>Bacteria</taxon>
        <taxon>Pseudomonadati</taxon>
        <taxon>Thermodesulfobacteriota</taxon>
        <taxon>Desulfobacteria</taxon>
        <taxon>Desulfobacterales</taxon>
        <taxon>Desulfobacteraceae</taxon>
        <taxon>Candidatus Magnetoglobus</taxon>
    </lineage>
</organism>
<dbReference type="AlphaFoldDB" id="A0A1V1PAM5"/>
<sequence>MVEEWPKLAPMLTQLLPRPVTRVIPIGKSIDTGKAKVLSPENVRDIIESATKLAVTNCTCRLSMRNCDAPLEVCIQVNRGAEYTIERGSGREISRDEALDIIDKSEQAGLVHVTMNKANVGAFICNCCGCCCQSFTLLISDGLALCDPSRFVPSIDLDACSGCETCVDRCWFNAITLNDDGLACVSEEKCLGCGQCAIACPESAIQLIETRAQDFIPA</sequence>
<evidence type="ECO:0000256" key="2">
    <source>
        <dbReference type="ARBA" id="ARBA00023004"/>
    </source>
</evidence>
<dbReference type="GO" id="GO:0046872">
    <property type="term" value="F:metal ion binding"/>
    <property type="evidence" value="ECO:0007669"/>
    <property type="project" value="UniProtKB-KW"/>
</dbReference>
<dbReference type="Gene3D" id="3.30.70.20">
    <property type="match status" value="1"/>
</dbReference>
<dbReference type="InterPro" id="IPR017900">
    <property type="entry name" value="4Fe4S_Fe_S_CS"/>
</dbReference>
<feature type="domain" description="4Fe-4S ferredoxin-type" evidence="4">
    <location>
        <begin position="151"/>
        <end position="180"/>
    </location>
</feature>
<proteinExistence type="predicted"/>
<reference evidence="6" key="1">
    <citation type="submission" date="2012-11" db="EMBL/GenBank/DDBJ databases">
        <authorList>
            <person name="Lucero-Rivera Y.E."/>
            <person name="Tovar-Ramirez D."/>
        </authorList>
    </citation>
    <scope>NUCLEOTIDE SEQUENCE [LARGE SCALE GENOMIC DNA]</scope>
    <source>
        <strain evidence="6">Araruama</strain>
    </source>
</reference>
<dbReference type="SUPFAM" id="SSF54862">
    <property type="entry name" value="4Fe-4S ferredoxins"/>
    <property type="match status" value="1"/>
</dbReference>
<dbReference type="Pfam" id="PF13187">
    <property type="entry name" value="Fer4_9"/>
    <property type="match status" value="1"/>
</dbReference>
<comment type="caution">
    <text evidence="5">The sequence shown here is derived from an EMBL/GenBank/DDBJ whole genome shotgun (WGS) entry which is preliminary data.</text>
</comment>